<name>A0A9P2G908_CLOBO</name>
<protein>
    <submittedName>
        <fullName evidence="1">Uncharacterized protein</fullName>
    </submittedName>
</protein>
<organism evidence="1 2">
    <name type="scientific">Clostridium botulinum D str. 1873</name>
    <dbReference type="NCBI Taxonomy" id="592027"/>
    <lineage>
        <taxon>Bacteria</taxon>
        <taxon>Bacillati</taxon>
        <taxon>Bacillota</taxon>
        <taxon>Clostridia</taxon>
        <taxon>Eubacteriales</taxon>
        <taxon>Clostridiaceae</taxon>
        <taxon>Clostridium</taxon>
    </lineage>
</organism>
<sequence length="186" mass="21469">MNKAILCPPWCSLNRKLKCTIGNNPHVTVSDLIRNSPICYETDIFIDDLSIAKATRNILPTVYNFLNVNMKLMIYYNKSLISSSYKDKYTSKEVGDLFTTALNSNNLFKYVIIPSHNICLNNYCFPIYKAIIIIKKSIVQFYNDDLSDIYLNTNEIASQSFNSISILEFPKDIYVHFNTENDRCTQ</sequence>
<evidence type="ECO:0000313" key="2">
    <source>
        <dbReference type="Proteomes" id="UP000006160"/>
    </source>
</evidence>
<dbReference type="RefSeq" id="WP_004443794.1">
    <property type="nucleotide sequence ID" value="NZ_ACSJ01000001.1"/>
</dbReference>
<dbReference type="EMBL" id="ACSJ01000001">
    <property type="protein sequence ID" value="EES92191.1"/>
    <property type="molecule type" value="Genomic_DNA"/>
</dbReference>
<dbReference type="Proteomes" id="UP000006160">
    <property type="component" value="Unassembled WGS sequence"/>
</dbReference>
<reference evidence="1 2" key="1">
    <citation type="submission" date="2009-10" db="EMBL/GenBank/DDBJ databases">
        <authorList>
            <person name="Shrivastava S."/>
            <person name="Brinkac L.B."/>
            <person name="Brown J.L."/>
            <person name="Bruce D.B."/>
            <person name="Detter C."/>
            <person name="Green L.D."/>
            <person name="Munk C.A."/>
            <person name="Rogers Y.C."/>
            <person name="Tapia R."/>
            <person name="Saunders E.S."/>
            <person name="Sims D.R."/>
            <person name="Smith L.A."/>
            <person name="Smith T.J."/>
            <person name="Sutton G."/>
            <person name="Brettin T."/>
        </authorList>
    </citation>
    <scope>NUCLEOTIDE SEQUENCE [LARGE SCALE GENOMIC DNA]</scope>
    <source>
        <strain evidence="2">D str. 1873</strain>
    </source>
</reference>
<evidence type="ECO:0000313" key="1">
    <source>
        <dbReference type="EMBL" id="EES92191.1"/>
    </source>
</evidence>
<gene>
    <name evidence="1" type="ORF">CLG_B0380</name>
</gene>
<comment type="caution">
    <text evidence="1">The sequence shown here is derived from an EMBL/GenBank/DDBJ whole genome shotgun (WGS) entry which is preliminary data.</text>
</comment>
<dbReference type="AlphaFoldDB" id="A0A9P2G908"/>
<accession>A0A9P2G908</accession>
<proteinExistence type="predicted"/>